<proteinExistence type="predicted"/>
<comment type="caution">
    <text evidence="2">The sequence shown here is derived from an EMBL/GenBank/DDBJ whole genome shotgun (WGS) entry which is preliminary data.</text>
</comment>
<dbReference type="RefSeq" id="WP_189060921.1">
    <property type="nucleotide sequence ID" value="NZ_BMMK01000031.1"/>
</dbReference>
<dbReference type="Proteomes" id="UP000637578">
    <property type="component" value="Unassembled WGS sequence"/>
</dbReference>
<organism evidence="2 3">
    <name type="scientific">Longimycelium tulufanense</name>
    <dbReference type="NCBI Taxonomy" id="907463"/>
    <lineage>
        <taxon>Bacteria</taxon>
        <taxon>Bacillati</taxon>
        <taxon>Actinomycetota</taxon>
        <taxon>Actinomycetes</taxon>
        <taxon>Pseudonocardiales</taxon>
        <taxon>Pseudonocardiaceae</taxon>
        <taxon>Longimycelium</taxon>
    </lineage>
</organism>
<dbReference type="InterPro" id="IPR015330">
    <property type="entry name" value="DNA_primase/pol_bifunc_N"/>
</dbReference>
<evidence type="ECO:0000259" key="1">
    <source>
        <dbReference type="Pfam" id="PF09250"/>
    </source>
</evidence>
<reference evidence="2" key="2">
    <citation type="submission" date="2020-09" db="EMBL/GenBank/DDBJ databases">
        <authorList>
            <person name="Sun Q."/>
            <person name="Zhou Y."/>
        </authorList>
    </citation>
    <scope>NUCLEOTIDE SEQUENCE</scope>
    <source>
        <strain evidence="2">CGMCC 4.5737</strain>
    </source>
</reference>
<gene>
    <name evidence="2" type="ORF">GCM10012275_50540</name>
</gene>
<evidence type="ECO:0000313" key="2">
    <source>
        <dbReference type="EMBL" id="GGM73706.1"/>
    </source>
</evidence>
<dbReference type="EMBL" id="BMMK01000031">
    <property type="protein sequence ID" value="GGM73706.1"/>
    <property type="molecule type" value="Genomic_DNA"/>
</dbReference>
<dbReference type="Pfam" id="PF09250">
    <property type="entry name" value="Prim-Pol"/>
    <property type="match status" value="1"/>
</dbReference>
<keyword evidence="3" id="KW-1185">Reference proteome</keyword>
<reference evidence="2" key="1">
    <citation type="journal article" date="2014" name="Int. J. Syst. Evol. Microbiol.">
        <title>Complete genome sequence of Corynebacterium casei LMG S-19264T (=DSM 44701T), isolated from a smear-ripened cheese.</title>
        <authorList>
            <consortium name="US DOE Joint Genome Institute (JGI-PGF)"/>
            <person name="Walter F."/>
            <person name="Albersmeier A."/>
            <person name="Kalinowski J."/>
            <person name="Ruckert C."/>
        </authorList>
    </citation>
    <scope>NUCLEOTIDE SEQUENCE</scope>
    <source>
        <strain evidence="2">CGMCC 4.5737</strain>
    </source>
</reference>
<dbReference type="AlphaFoldDB" id="A0A8J3FW36"/>
<protein>
    <submittedName>
        <fullName evidence="2">DNA primase</fullName>
    </submittedName>
</protein>
<name>A0A8J3FW36_9PSEU</name>
<sequence length="215" mass="23799">MPQRISVRLTPPQPARVSRQTLHLAALRDAALSFTHHGWAVLPGSPWWQGRYRNPATSLVTAGLSPIWPREQASTEPRQVRAWWDTQPYSLLLVTGEAFDVISVPVGWGLAASQRPALRRHPAPVILTPAGRALFLVTPTARLYPQLCACPSANWSETTTVVPAPPTRMCGGPVTWWVTPERCDWQPGDTRLVQHALIDTTHAGAADHRTVIRLR</sequence>
<evidence type="ECO:0000313" key="3">
    <source>
        <dbReference type="Proteomes" id="UP000637578"/>
    </source>
</evidence>
<accession>A0A8J3FW36</accession>
<feature type="domain" description="DNA primase/polymerase bifunctional N-terminal" evidence="1">
    <location>
        <begin position="31"/>
        <end position="180"/>
    </location>
</feature>